<keyword evidence="5" id="KW-1185">Reference proteome</keyword>
<organism evidence="4 5">
    <name type="scientific">Meloidogyne graminicola</name>
    <dbReference type="NCBI Taxonomy" id="189291"/>
    <lineage>
        <taxon>Eukaryota</taxon>
        <taxon>Metazoa</taxon>
        <taxon>Ecdysozoa</taxon>
        <taxon>Nematoda</taxon>
        <taxon>Chromadorea</taxon>
        <taxon>Rhabditida</taxon>
        <taxon>Tylenchina</taxon>
        <taxon>Tylenchomorpha</taxon>
        <taxon>Tylenchoidea</taxon>
        <taxon>Meloidogynidae</taxon>
        <taxon>Meloidogyninae</taxon>
        <taxon>Meloidogyne</taxon>
    </lineage>
</organism>
<protein>
    <recommendedName>
        <fullName evidence="3">Abnormal cell migration protein 18-like fibronectin type I domain-containing protein</fullName>
    </recommendedName>
</protein>
<evidence type="ECO:0000313" key="5">
    <source>
        <dbReference type="Proteomes" id="UP000605970"/>
    </source>
</evidence>
<dbReference type="Pfam" id="PF23003">
    <property type="entry name" value="Fn1_2"/>
    <property type="match status" value="2"/>
</dbReference>
<feature type="coiled-coil region" evidence="1">
    <location>
        <begin position="431"/>
        <end position="458"/>
    </location>
</feature>
<dbReference type="Proteomes" id="UP000605970">
    <property type="component" value="Unassembled WGS sequence"/>
</dbReference>
<sequence>MFFTLLFILFVSLLNYCALQKHELSSSHMRLGPRYQILKEFGFTGQKNVRYETRPIEFQDVQGNPIDASKFVGTNKGCIDMEGINHPEGVEYDRQNKHFKYRCNNGQEEVAACIGSDRTDNARIPVGETLNIKGYWHKCMKYPNGSTKTGFDHIERLKTTSCSTERNEYRVGEEILLGNLRMVCGDQGYNVIGCYFYNKGQVQKLNVGEQQQIGKVTHFCEAKGNTLQYYSTGAGGCMKAGKEYSEGDVYSINHLRYKCHGGIMDVTGCYIEENRDLSIGQDIVEKGMVYRCYRLGPKIEYTEYACGFRGTPSCTPEAIPKTPDQVPALGRGLISPGFKSFSIVETAPGTQQVKYPSSINLQLQKKPQFYASNLNDKGKVVLAKTEPQNVSIVNSKLNPFVNLFFLNNCLLNTTSNGQTLNKINGIEQILKAKKEENYRETNQTKDEVKNKVNEKNEENKFGNTWTKIAAVKEPKGYNESFPPLPSNQITNRTKIMEGGLQQNFKNILTTNNKASSSNTPYLRSPVNTNNFKKETFMNFYKQQILKKTKMIGKFKTKMRKKELLIDEEEFDWEKKEDFGVDWGLGIKNLEIKDRTKCEAEDEWEDGECILNDRNDQTNDKPKIEYKSDSDLDWEEKADREIDWKIENMKDSETNSIKNCESSVNSDWEGECKMGLFVSFHPLQTTPKMSKNKVDNNKDEIKINKVKSKGKNVHNNENDLDWEQKADLLDQINWKNGFKKIKKSEDW</sequence>
<evidence type="ECO:0000259" key="3">
    <source>
        <dbReference type="Pfam" id="PF23003"/>
    </source>
</evidence>
<feature type="domain" description="Abnormal cell migration protein 18-like fibronectin type I" evidence="3">
    <location>
        <begin position="236"/>
        <end position="294"/>
    </location>
</feature>
<dbReference type="InterPro" id="IPR055119">
    <property type="entry name" value="Mig18_Fn1"/>
</dbReference>
<evidence type="ECO:0000256" key="2">
    <source>
        <dbReference type="SAM" id="SignalP"/>
    </source>
</evidence>
<gene>
    <name evidence="4" type="ORF">Mgra_00008442</name>
</gene>
<feature type="domain" description="Abnormal cell migration protein 18-like fibronectin type I" evidence="3">
    <location>
        <begin position="76"/>
        <end position="146"/>
    </location>
</feature>
<feature type="chain" id="PRO_5035756377" description="Abnormal cell migration protein 18-like fibronectin type I domain-containing protein" evidence="2">
    <location>
        <begin position="20"/>
        <end position="746"/>
    </location>
</feature>
<dbReference type="EMBL" id="JABEBT010000111">
    <property type="protein sequence ID" value="KAF7632129.1"/>
    <property type="molecule type" value="Genomic_DNA"/>
</dbReference>
<proteinExistence type="predicted"/>
<keyword evidence="1" id="KW-0175">Coiled coil</keyword>
<feature type="signal peptide" evidence="2">
    <location>
        <begin position="1"/>
        <end position="19"/>
    </location>
</feature>
<evidence type="ECO:0000313" key="4">
    <source>
        <dbReference type="EMBL" id="KAF7632129.1"/>
    </source>
</evidence>
<dbReference type="OrthoDB" id="5856676at2759"/>
<reference evidence="4" key="1">
    <citation type="journal article" date="2020" name="Ecol. Evol.">
        <title>Genome structure and content of the rice root-knot nematode (Meloidogyne graminicola).</title>
        <authorList>
            <person name="Phan N.T."/>
            <person name="Danchin E.G.J."/>
            <person name="Klopp C."/>
            <person name="Perfus-Barbeoch L."/>
            <person name="Kozlowski D.K."/>
            <person name="Koutsovoulos G.D."/>
            <person name="Lopez-Roques C."/>
            <person name="Bouchez O."/>
            <person name="Zahm M."/>
            <person name="Besnard G."/>
            <person name="Bellafiore S."/>
        </authorList>
    </citation>
    <scope>NUCLEOTIDE SEQUENCE</scope>
    <source>
        <strain evidence="4">VN-18</strain>
    </source>
</reference>
<accession>A0A8S9ZFS8</accession>
<evidence type="ECO:0000256" key="1">
    <source>
        <dbReference type="SAM" id="Coils"/>
    </source>
</evidence>
<dbReference type="AlphaFoldDB" id="A0A8S9ZFS8"/>
<comment type="caution">
    <text evidence="4">The sequence shown here is derived from an EMBL/GenBank/DDBJ whole genome shotgun (WGS) entry which is preliminary data.</text>
</comment>
<keyword evidence="2" id="KW-0732">Signal</keyword>
<name>A0A8S9ZFS8_9BILA</name>